<gene>
    <name evidence="2" type="ORF">ENV54_12155</name>
</gene>
<reference evidence="2" key="1">
    <citation type="journal article" date="2020" name="mSystems">
        <title>Genome- and Community-Level Interaction Insights into Carbon Utilization and Element Cycling Functions of Hydrothermarchaeota in Hydrothermal Sediment.</title>
        <authorList>
            <person name="Zhou Z."/>
            <person name="Liu Y."/>
            <person name="Xu W."/>
            <person name="Pan J."/>
            <person name="Luo Z.H."/>
            <person name="Li M."/>
        </authorList>
    </citation>
    <scope>NUCLEOTIDE SEQUENCE [LARGE SCALE GENOMIC DNA]</scope>
    <source>
        <strain evidence="2">SpSt-769</strain>
    </source>
</reference>
<dbReference type="NCBIfam" id="TIGR02032">
    <property type="entry name" value="GG-red-SF"/>
    <property type="match status" value="1"/>
</dbReference>
<dbReference type="AlphaFoldDB" id="A0A7C4EYM8"/>
<proteinExistence type="predicted"/>
<name>A0A7C4EYM8_9BACT</name>
<dbReference type="EMBL" id="DTGT01000397">
    <property type="protein sequence ID" value="HGH62037.1"/>
    <property type="molecule type" value="Genomic_DNA"/>
</dbReference>
<feature type="domain" description="FAD-binding" evidence="1">
    <location>
        <begin position="114"/>
        <end position="193"/>
    </location>
</feature>
<feature type="domain" description="FAD-binding" evidence="1">
    <location>
        <begin position="7"/>
        <end position="39"/>
    </location>
</feature>
<dbReference type="PANTHER" id="PTHR42685">
    <property type="entry name" value="GERANYLGERANYL DIPHOSPHATE REDUCTASE"/>
    <property type="match status" value="1"/>
</dbReference>
<organism evidence="2">
    <name type="scientific">Desulfomonile tiedjei</name>
    <dbReference type="NCBI Taxonomy" id="2358"/>
    <lineage>
        <taxon>Bacteria</taxon>
        <taxon>Pseudomonadati</taxon>
        <taxon>Thermodesulfobacteriota</taxon>
        <taxon>Desulfomonilia</taxon>
        <taxon>Desulfomonilales</taxon>
        <taxon>Desulfomonilaceae</taxon>
        <taxon>Desulfomonile</taxon>
    </lineage>
</organism>
<protein>
    <submittedName>
        <fullName evidence="2">NAD(P)/FAD-dependent oxidoreductase</fullName>
    </submittedName>
</protein>
<dbReference type="InterPro" id="IPR002938">
    <property type="entry name" value="FAD-bd"/>
</dbReference>
<accession>A0A7C4EYM8</accession>
<dbReference type="SUPFAM" id="SSF51905">
    <property type="entry name" value="FAD/NAD(P)-binding domain"/>
    <property type="match status" value="1"/>
</dbReference>
<dbReference type="GO" id="GO:0071949">
    <property type="term" value="F:FAD binding"/>
    <property type="evidence" value="ECO:0007669"/>
    <property type="project" value="InterPro"/>
</dbReference>
<evidence type="ECO:0000313" key="2">
    <source>
        <dbReference type="EMBL" id="HGH62037.1"/>
    </source>
</evidence>
<sequence>MDELSPCDVLVVGAGPAGSMAAARTASAGIPTLLIDAKRRIGAPPHCAEFVPTRIFAEFDISPRSIIQKIEYMETTILDKDAIRSHERKPSVQDCNDVDDLAVSLSTPASRTRTPSPGFMIDRVQFDRELAHRAAQKGATVLCDTKLVAVTGDHWVLRSGSRVRAVKPRYVVGADGAQSTVARFLRLPWQKFQIGVQVEVPLVQPCRHTMVFLHRSFVGGYGWVFPKGLGANVGVGIEPRPGAMPWAVLHAFVEYLRRQRIIRRGVLSTSRGLIPVSGPRPLLFLRNVLFCGDAAGLTHPVTGAGVSQALISGDFAGRSIAAAMADNGPDAGMAYDAEMKRHFGAVMKHALAKRHYMTTRWEQRDFEALCRESWIAYKGYKKRIVRHENQGEELHA</sequence>
<evidence type="ECO:0000259" key="1">
    <source>
        <dbReference type="Pfam" id="PF01494"/>
    </source>
</evidence>
<comment type="caution">
    <text evidence="2">The sequence shown here is derived from an EMBL/GenBank/DDBJ whole genome shotgun (WGS) entry which is preliminary data.</text>
</comment>
<dbReference type="InterPro" id="IPR050407">
    <property type="entry name" value="Geranylgeranyl_reductase"/>
</dbReference>
<dbReference type="PANTHER" id="PTHR42685:SF22">
    <property type="entry name" value="CONDITIONED MEDIUM FACTOR RECEPTOR 1"/>
    <property type="match status" value="1"/>
</dbReference>
<dbReference type="GO" id="GO:0016628">
    <property type="term" value="F:oxidoreductase activity, acting on the CH-CH group of donors, NAD or NADP as acceptor"/>
    <property type="evidence" value="ECO:0007669"/>
    <property type="project" value="InterPro"/>
</dbReference>
<dbReference type="InterPro" id="IPR036188">
    <property type="entry name" value="FAD/NAD-bd_sf"/>
</dbReference>
<dbReference type="Pfam" id="PF05834">
    <property type="entry name" value="Lycopene_cycl"/>
    <property type="match status" value="1"/>
</dbReference>
<dbReference type="InterPro" id="IPR011777">
    <property type="entry name" value="Geranylgeranyl_Rdtase_fam"/>
</dbReference>
<dbReference type="PRINTS" id="PR00420">
    <property type="entry name" value="RNGMNOXGNASE"/>
</dbReference>
<dbReference type="Gene3D" id="3.50.50.60">
    <property type="entry name" value="FAD/NAD(P)-binding domain"/>
    <property type="match status" value="1"/>
</dbReference>
<dbReference type="Pfam" id="PF01494">
    <property type="entry name" value="FAD_binding_3"/>
    <property type="match status" value="2"/>
</dbReference>